<dbReference type="SMART" id="SM01342">
    <property type="entry name" value="TAN"/>
    <property type="match status" value="1"/>
</dbReference>
<keyword evidence="12 16" id="KW-0539">Nucleus</keyword>
<evidence type="ECO:0000259" key="19">
    <source>
        <dbReference type="PROSITE" id="PS51189"/>
    </source>
</evidence>
<comment type="subcellular location">
    <subcellularLocation>
        <location evidence="16">Chromosome</location>
        <location evidence="16">Telomere</location>
    </subcellularLocation>
    <subcellularLocation>
        <location evidence="1 16">Nucleus</location>
    </subcellularLocation>
</comment>
<evidence type="ECO:0000256" key="16">
    <source>
        <dbReference type="RuleBase" id="RU365027"/>
    </source>
</evidence>
<dbReference type="GO" id="GO:0035556">
    <property type="term" value="P:intracellular signal transduction"/>
    <property type="evidence" value="ECO:0007669"/>
    <property type="project" value="UniProtKB-ARBA"/>
</dbReference>
<feature type="region of interest" description="Disordered" evidence="17">
    <location>
        <begin position="965"/>
        <end position="998"/>
    </location>
</feature>
<dbReference type="Gene3D" id="3.30.1010.10">
    <property type="entry name" value="Phosphatidylinositol 3-kinase Catalytic Subunit, Chain A, domain 4"/>
    <property type="match status" value="1"/>
</dbReference>
<dbReference type="Proteomes" id="UP000311382">
    <property type="component" value="Unassembled WGS sequence"/>
</dbReference>
<evidence type="ECO:0000256" key="11">
    <source>
        <dbReference type="ARBA" id="ARBA00022840"/>
    </source>
</evidence>
<evidence type="ECO:0000313" key="21">
    <source>
        <dbReference type="EMBL" id="TNY21511.1"/>
    </source>
</evidence>
<evidence type="ECO:0000256" key="2">
    <source>
        <dbReference type="ARBA" id="ARBA00010769"/>
    </source>
</evidence>
<dbReference type="InterPro" id="IPR003152">
    <property type="entry name" value="FATC_dom"/>
</dbReference>
<comment type="catalytic activity">
    <reaction evidence="14 16">
        <text>L-threonyl-[protein] + ATP = O-phospho-L-threonyl-[protein] + ADP + H(+)</text>
        <dbReference type="Rhea" id="RHEA:46608"/>
        <dbReference type="Rhea" id="RHEA-COMP:11060"/>
        <dbReference type="Rhea" id="RHEA-COMP:11605"/>
        <dbReference type="ChEBI" id="CHEBI:15378"/>
        <dbReference type="ChEBI" id="CHEBI:30013"/>
        <dbReference type="ChEBI" id="CHEBI:30616"/>
        <dbReference type="ChEBI" id="CHEBI:61977"/>
        <dbReference type="ChEBI" id="CHEBI:456216"/>
        <dbReference type="EC" id="2.7.11.1"/>
    </reaction>
</comment>
<feature type="domain" description="PI3K/PI4K catalytic" evidence="18">
    <location>
        <begin position="2715"/>
        <end position="3034"/>
    </location>
</feature>
<dbReference type="Pfam" id="PF11640">
    <property type="entry name" value="TAN"/>
    <property type="match status" value="1"/>
</dbReference>
<dbReference type="GO" id="GO:0006281">
    <property type="term" value="P:DNA repair"/>
    <property type="evidence" value="ECO:0007669"/>
    <property type="project" value="InterPro"/>
</dbReference>
<proteinExistence type="inferred from homology"/>
<dbReference type="Gene3D" id="1.10.1070.11">
    <property type="entry name" value="Phosphatidylinositol 3-/4-kinase, catalytic domain"/>
    <property type="match status" value="1"/>
</dbReference>
<evidence type="ECO:0000256" key="3">
    <source>
        <dbReference type="ARBA" id="ARBA00011370"/>
    </source>
</evidence>
<dbReference type="GO" id="GO:0106310">
    <property type="term" value="F:protein serine kinase activity"/>
    <property type="evidence" value="ECO:0007669"/>
    <property type="project" value="RHEA"/>
</dbReference>
<keyword evidence="22" id="KW-1185">Reference proteome</keyword>
<dbReference type="SMART" id="SM01343">
    <property type="entry name" value="FATC"/>
    <property type="match status" value="1"/>
</dbReference>
<evidence type="ECO:0000256" key="8">
    <source>
        <dbReference type="ARBA" id="ARBA00022741"/>
    </source>
</evidence>
<accession>A0A5C5G0K4</accession>
<dbReference type="PROSITE" id="PS51189">
    <property type="entry name" value="FAT"/>
    <property type="match status" value="1"/>
</dbReference>
<dbReference type="Pfam" id="PF00454">
    <property type="entry name" value="PI3_PI4_kinase"/>
    <property type="match status" value="1"/>
</dbReference>
<feature type="compositionally biased region" description="Polar residues" evidence="17">
    <location>
        <begin position="2606"/>
        <end position="2616"/>
    </location>
</feature>
<dbReference type="InterPro" id="IPR021668">
    <property type="entry name" value="TAN"/>
</dbReference>
<feature type="domain" description="FATC" evidence="20">
    <location>
        <begin position="3031"/>
        <end position="3063"/>
    </location>
</feature>
<evidence type="ECO:0000259" key="18">
    <source>
        <dbReference type="PROSITE" id="PS50290"/>
    </source>
</evidence>
<dbReference type="InterPro" id="IPR014009">
    <property type="entry name" value="PIK_FAT"/>
</dbReference>
<dbReference type="GO" id="GO:0005634">
    <property type="term" value="C:nucleus"/>
    <property type="evidence" value="ECO:0007669"/>
    <property type="project" value="UniProtKB-SubCell"/>
</dbReference>
<evidence type="ECO:0000259" key="20">
    <source>
        <dbReference type="PROSITE" id="PS51190"/>
    </source>
</evidence>
<feature type="region of interest" description="Disordered" evidence="17">
    <location>
        <begin position="2591"/>
        <end position="2620"/>
    </location>
</feature>
<dbReference type="InterPro" id="IPR044107">
    <property type="entry name" value="PIKKc_ATM"/>
</dbReference>
<dbReference type="PANTHER" id="PTHR37079">
    <property type="entry name" value="SERINE/THREONINE-PROTEIN KINASE ATM"/>
    <property type="match status" value="1"/>
</dbReference>
<sequence length="3063" mass="338591">MSAVREFESICAKLESDKLKERAEGVSRFRDFLALKRNVNAVTNSSHSWLQTLQLLFSIVIKERNASLLKRSTTADKRLDDAAQLVRVLVEKVHRVVSRKTAKAIVAHLTQTSAVQGKLQAYALTYMKALRTVLAYPPHVEHLDERQWTDIVTLSFSAILGDKIKIGQDFVDDAAMDIDEDEELGGALRAGPDEEMAHPSTTRRTANPTEIELMGVIEVVFRSKSSPFLMYAQAIFRKFLRFFRLFPAETTAHLSALVALNRVFAEVDLNDQRSMRRIGTHLWRHILALWSTKSASLKEQVVMALRYLFPFVVPPPLRSSTDGGGSANGAGLAGDLAAIARAKELYEAVLSEPTIRWRDAYVLHLDTLRIGLPPLEEHDARAYHGRTFRLGQGFDDKHAVAWGVIELGADALARIYEVEDAVGAQGDVEEMMSPTKRGKRRKTEDPLSVLLDSLSDSTLPSQVISLRLQVLLFLVDRHWAALDPEACQRIFNALAHLLPHADPHVERWALMAVAAVAHAGLPLEHASGSFSPTRRKRDRTASSPWDPLWLLVQRKLATPEVCRAAAHVGNVLLAHDRVGPAALADSIEAFARDVDVQGGANFPSDAVCLFFEWTLAIATSDARLVRLHLADKVLRWLTSSWSPLDGVLRAHSFGQSRPHADPLSLDGLVSLIARLSGISSVPRVTYDAVVPDCAIASMALELSETARIRDYLEARVPTYDRGSDSKGRGAEAPWRTPSSYDAKGGAPEDLEHSTPRKVSGWLLRTLKGLLNGTGESLWTTMPVAQARRCLDLAALALVVEGVYALHRIPSTKPSIRAARDMLTNLAPTLTLKKWQPSERALLVGALSPILVSIPHRPSVEYPVLLDPGIASGVPRHLLPVRKRDSTALDLDSPEMDLLRAIWRNEDTRQALDEVLSALRFIMSAEVDASPPQSTADAAPASFAFTQAPPTTQASQRIRELEQTQRADDFGESRGSGGSSARATQASGSGGGGGGDGTAGDGRAGAATISMCVKGFISAEMAASGTARPVRLQEVVDALIAAASGEDSIVIAEEAFAAAHAGLATFGLAQAEAVLQHLGETLLPDYRYARDERFARIVLRFLECTSQHWVIADDESKEDFARDARTLCSWFVNGLRKKVFAAWRVRLQFTAFLDRYLELDRALQYWDLEGRAPRSEDGRVIAPPAIIPFMLDDADFRVRFRATTSTANLFNLSAELGANEDVLFADVRDNMVSNVSESERMLTQILCNANLVIVTATRRRAPYQLLIRTCSHSPELAPIVIATLEGVATRLGFDSLADLYLTYARYFTWSEVRNAKNKPGTDIVHSLPYRACGFPTLREARKADFAATASWLLQFDEDPVFATLCDVLKRTAQQGRLDCFSETVALRSIRFHVENEVAGLPVPPNELERQVAELAAAAGAADAHEQDQLVATSVDEILAEILSVTFAPIWPSTGELPALQHDKHAAEAFRSILALRVDIVFRSEPPPPHWRPEQTVTSIAWLDKAGRKALANPAVVFAVVNSLLGRIHRAVFVDEQRRQLVNLALILALAHRTVSNPAILAAVAHGLTTLLARVDIADLVSSMLRWTLQAFHRLLDLQAKVAAPFQTAFCEQLVRIAYALRPLQALVADTEAATMVDELRSEADLALKRLASAEEPTLTEAALLWPRSLFNIESLNFDALTAAVASSFAPVSKFSLVSPLRQHPAYAAFLAQGGGSSRLAWHFLDALSPRDEPHADDCLAFADFLFDAKGRVQAPSVDEPDVNRAETNDTADPPNEQGIKKLIAAHVLGRLADSDRKLVQAAFDSARLVFSSPGNVAALFPKDASPMSTLAAFFADPSLQRSRRLRRRADCTIAALQGPDWLARGRSYEGWVKALAELLSEHRAESDEFFAQVVPLIRTSAAFAAEVFPHLVHAILLQGATSGDSQSDERISQYFQSLLATSTTHVDVVRLLVDTAIHLRKYGRPDLHPSSRSRFDTWLSVPWILFAKGAVKTHAYLAALLFLELAHEYNGLFTVTSHGSPYDRRLDESGQALLYEVYACVDEPDGFYGRESPDARQALLRRYRHEGQWEDAFRMYGARHEAQSHSYGSRDPAAVSGVVSSLAAFGFNRLALSILQPARLDGMVGEQDVAPALPYDLAWRTDVWDLPIERGAADTSSVSLYKALRASRMARSSQAARDAASDALVTEVKKLGTVSLDLPRPNNETLATILALREVHRLSALQDGDKAAADLTKGLAVVSNELSFNHAERVLSTRVSLLRGIRGKERVEQVGDDFESDLYKAATATERACLLELSRVGRTTGHLQAAYNAVTLAHTLVEGPTGLDVDRELADVLWAQGEHSTAISLLSAVHKQSPTKAAAVFAKLGEWLAEARMRGPTEILVECFDPAINALDRNAPAAERARVFHSFASFADKQYEDLSRSALERRKRSEAYERRKDLEFIEMDRQLQSGAGSLSSEPIKASRRNAEKHMEDDRRQVEEAEETARNMLWRSLENYARALHAADDFDDKVFRFCNLWLANSDDDDLHKKLKPLLADIPSFKFVFLAYQLSARLTKSSVKLASASNVRRLVLRLGVEHPFHALYPVQALRTAPETKASRRSSASRESSVGLTQATNSSRAHAANDIVEQVKRVDGLRPRVEAIELACEAYAQWASTPVNQNNPEWVDSRGVLRKGPLPIKRSMLILTKVRDLPIPVTTFDLPVSPIGRYDNFPRLHHYEPTFDTAGGIHLPKIVACIDSNGQRHKQLLKGDDDIRQDAVMEQVFELVNRLLARDEGGRRRNLKIRTYKVVPLQNKNGLLEFVPNTAPLANFLTGLYEQMAPGVPKRARDQLRAIETKHRHRPEHRDADKDAAFRKILAETPPLLRYLFWQKHKVPSLWFDMRLNYSRSVATTSIIGHVVGLGDRHVSNILMDEARGELVHIDFGIAFDQGKRLPIPELVPFRLTQNLVDGFGMSGVDGVFRRCCEETLRVLRERSNVIMTILEVFKHDPLQNWAVSAEMAKRIQGSDDGDARALDELPDDADRALAIVRSKLDDRLSVQYTVNQLIQEATDSSNLARIFSGWQPYF</sequence>
<keyword evidence="8 16" id="KW-0547">Nucleotide-binding</keyword>
<evidence type="ECO:0000256" key="6">
    <source>
        <dbReference type="ARBA" id="ARBA00022527"/>
    </source>
</evidence>
<evidence type="ECO:0000256" key="1">
    <source>
        <dbReference type="ARBA" id="ARBA00004123"/>
    </source>
</evidence>
<keyword evidence="16" id="KW-0779">Telomere</keyword>
<evidence type="ECO:0000256" key="15">
    <source>
        <dbReference type="ARBA" id="ARBA00048679"/>
    </source>
</evidence>
<evidence type="ECO:0000256" key="13">
    <source>
        <dbReference type="ARBA" id="ARBA00025079"/>
    </source>
</evidence>
<dbReference type="GO" id="GO:0006325">
    <property type="term" value="P:chromatin organization"/>
    <property type="evidence" value="ECO:0007669"/>
    <property type="project" value="UniProtKB-KW"/>
</dbReference>
<dbReference type="GO" id="GO:0000781">
    <property type="term" value="C:chromosome, telomeric region"/>
    <property type="evidence" value="ECO:0007669"/>
    <property type="project" value="UniProtKB-SubCell"/>
</dbReference>
<evidence type="ECO:0000256" key="7">
    <source>
        <dbReference type="ARBA" id="ARBA00022679"/>
    </source>
</evidence>
<dbReference type="STRING" id="5288.A0A5C5G0K4"/>
<dbReference type="EC" id="2.7.11.1" evidence="4 16"/>
<feature type="compositionally biased region" description="Gly residues" evidence="17">
    <location>
        <begin position="987"/>
        <end position="998"/>
    </location>
</feature>
<reference evidence="21 22" key="1">
    <citation type="submission" date="2019-03" db="EMBL/GenBank/DDBJ databases">
        <title>Rhodosporidium diobovatum UCD-FST 08-225 genome sequencing, assembly, and annotation.</title>
        <authorList>
            <person name="Fakankun I.U."/>
            <person name="Fristensky B."/>
            <person name="Levin D.B."/>
        </authorList>
    </citation>
    <scope>NUCLEOTIDE SEQUENCE [LARGE SCALE GENOMIC DNA]</scope>
    <source>
        <strain evidence="21 22">UCD-FST 08-225</strain>
    </source>
</reference>
<dbReference type="OrthoDB" id="381190at2759"/>
<keyword evidence="7 16" id="KW-0808">Transferase</keyword>
<evidence type="ECO:0000256" key="14">
    <source>
        <dbReference type="ARBA" id="ARBA00047899"/>
    </source>
</evidence>
<dbReference type="SUPFAM" id="SSF48371">
    <property type="entry name" value="ARM repeat"/>
    <property type="match status" value="1"/>
</dbReference>
<comment type="subunit">
    <text evidence="3">Associates with DNA double-strand breaks.</text>
</comment>
<evidence type="ECO:0000256" key="10">
    <source>
        <dbReference type="ARBA" id="ARBA00022777"/>
    </source>
</evidence>
<dbReference type="GO" id="GO:0005524">
    <property type="term" value="F:ATP binding"/>
    <property type="evidence" value="ECO:0007669"/>
    <property type="project" value="UniProtKB-KW"/>
</dbReference>
<dbReference type="InterPro" id="IPR018936">
    <property type="entry name" value="PI3/4_kinase_CS"/>
</dbReference>
<keyword evidence="9 16" id="KW-0227">DNA damage</keyword>
<dbReference type="PROSITE" id="PS00916">
    <property type="entry name" value="PI3_4_KINASE_2"/>
    <property type="match status" value="1"/>
</dbReference>
<keyword evidence="6 16" id="KW-0723">Serine/threonine-protein kinase</keyword>
<protein>
    <recommendedName>
        <fullName evidence="5 16">Serine/threonine-protein kinase Tel1</fullName>
        <ecNumber evidence="4 16">2.7.11.1</ecNumber>
    </recommendedName>
</protein>
<dbReference type="InterPro" id="IPR016024">
    <property type="entry name" value="ARM-type_fold"/>
</dbReference>
<comment type="similarity">
    <text evidence="2 16">Belongs to the PI3/PI4-kinase family. ATM subfamily.</text>
</comment>
<gene>
    <name evidence="21" type="ORF">DMC30DRAFT_199487</name>
</gene>
<evidence type="ECO:0000256" key="12">
    <source>
        <dbReference type="ARBA" id="ARBA00023242"/>
    </source>
</evidence>
<keyword evidence="16" id="KW-0158">Chromosome</keyword>
<feature type="region of interest" description="Disordered" evidence="17">
    <location>
        <begin position="2448"/>
        <end position="2478"/>
    </location>
</feature>
<evidence type="ECO:0000256" key="4">
    <source>
        <dbReference type="ARBA" id="ARBA00012513"/>
    </source>
</evidence>
<dbReference type="Pfam" id="PF02260">
    <property type="entry name" value="FATC"/>
    <property type="match status" value="1"/>
</dbReference>
<dbReference type="InterPro" id="IPR036940">
    <property type="entry name" value="PI3/4_kinase_cat_sf"/>
</dbReference>
<dbReference type="PROSITE" id="PS50290">
    <property type="entry name" value="PI3_4_KINASE_3"/>
    <property type="match status" value="1"/>
</dbReference>
<dbReference type="CDD" id="cd05171">
    <property type="entry name" value="PIKKc_ATM"/>
    <property type="match status" value="1"/>
</dbReference>
<feature type="compositionally biased region" description="Basic and acidic residues" evidence="17">
    <location>
        <begin position="2463"/>
        <end position="2478"/>
    </location>
</feature>
<keyword evidence="10 16" id="KW-0418">Kinase</keyword>
<evidence type="ECO:0000256" key="5">
    <source>
        <dbReference type="ARBA" id="ARBA00014619"/>
    </source>
</evidence>
<dbReference type="InterPro" id="IPR000403">
    <property type="entry name" value="PI3/4_kinase_cat_dom"/>
</dbReference>
<evidence type="ECO:0000256" key="9">
    <source>
        <dbReference type="ARBA" id="ARBA00022763"/>
    </source>
</evidence>
<dbReference type="PROSITE" id="PS00915">
    <property type="entry name" value="PI3_4_KINASE_1"/>
    <property type="match status" value="1"/>
</dbReference>
<dbReference type="SMART" id="SM00146">
    <property type="entry name" value="PI3Kc"/>
    <property type="match status" value="1"/>
</dbReference>
<comment type="caution">
    <text evidence="21">The sequence shown here is derived from an EMBL/GenBank/DDBJ whole genome shotgun (WGS) entry which is preliminary data.</text>
</comment>
<keyword evidence="16" id="KW-0156">Chromatin regulator</keyword>
<comment type="function">
    <text evidence="13 16">Serine/threonine protein kinase which activates checkpoint signaling upon genotoxic stresses such as ionizing radiation (IR), ultraviolet light (UV), or DNA replication stalling, thereby acting as a DNA damage sensor. Recognizes the substrate consensus sequence [ST]-Q. Phosphorylates histone H2A to form H2AS128ph (gamma-H2A) at sites of DNA damage, involved in the regulation of DNA damage response mechanism. Required for the control of telomere length and genome stability.</text>
</comment>
<feature type="region of interest" description="Disordered" evidence="17">
    <location>
        <begin position="719"/>
        <end position="753"/>
    </location>
</feature>
<organism evidence="21 22">
    <name type="scientific">Rhodotorula diobovata</name>
    <dbReference type="NCBI Taxonomy" id="5288"/>
    <lineage>
        <taxon>Eukaryota</taxon>
        <taxon>Fungi</taxon>
        <taxon>Dikarya</taxon>
        <taxon>Basidiomycota</taxon>
        <taxon>Pucciniomycotina</taxon>
        <taxon>Microbotryomycetes</taxon>
        <taxon>Sporidiobolales</taxon>
        <taxon>Sporidiobolaceae</taxon>
        <taxon>Rhodotorula</taxon>
    </lineage>
</organism>
<comment type="catalytic activity">
    <reaction evidence="15">
        <text>L-seryl-[protein] + ATP = O-phospho-L-seryl-[protein] + ADP + H(+)</text>
        <dbReference type="Rhea" id="RHEA:17989"/>
        <dbReference type="Rhea" id="RHEA-COMP:9863"/>
        <dbReference type="Rhea" id="RHEA-COMP:11604"/>
        <dbReference type="ChEBI" id="CHEBI:15378"/>
        <dbReference type="ChEBI" id="CHEBI:29999"/>
        <dbReference type="ChEBI" id="CHEBI:30616"/>
        <dbReference type="ChEBI" id="CHEBI:83421"/>
        <dbReference type="ChEBI" id="CHEBI:456216"/>
        <dbReference type="EC" id="2.7.11.1"/>
    </reaction>
</comment>
<name>A0A5C5G0K4_9BASI</name>
<evidence type="ECO:0000256" key="17">
    <source>
        <dbReference type="SAM" id="MobiDB-lite"/>
    </source>
</evidence>
<feature type="region of interest" description="Disordered" evidence="17">
    <location>
        <begin position="1754"/>
        <end position="1775"/>
    </location>
</feature>
<keyword evidence="11 16" id="KW-0067">ATP-binding</keyword>
<dbReference type="PANTHER" id="PTHR37079:SF4">
    <property type="entry name" value="SERINE_THREONINE-PROTEIN KINASE ATM"/>
    <property type="match status" value="1"/>
</dbReference>
<dbReference type="InterPro" id="IPR038980">
    <property type="entry name" value="ATM_plant"/>
</dbReference>
<evidence type="ECO:0000313" key="22">
    <source>
        <dbReference type="Proteomes" id="UP000311382"/>
    </source>
</evidence>
<dbReference type="SUPFAM" id="SSF56112">
    <property type="entry name" value="Protein kinase-like (PK-like)"/>
    <property type="match status" value="1"/>
</dbReference>
<dbReference type="GO" id="GO:0004674">
    <property type="term" value="F:protein serine/threonine kinase activity"/>
    <property type="evidence" value="ECO:0007669"/>
    <property type="project" value="UniProtKB-KW"/>
</dbReference>
<dbReference type="InterPro" id="IPR011009">
    <property type="entry name" value="Kinase-like_dom_sf"/>
</dbReference>
<dbReference type="EMBL" id="SOZI01000042">
    <property type="protein sequence ID" value="TNY21511.1"/>
    <property type="molecule type" value="Genomic_DNA"/>
</dbReference>
<dbReference type="PROSITE" id="PS51190">
    <property type="entry name" value="FATC"/>
    <property type="match status" value="1"/>
</dbReference>
<feature type="domain" description="FAT" evidence="19">
    <location>
        <begin position="1984"/>
        <end position="2589"/>
    </location>
</feature>